<evidence type="ECO:0000256" key="2">
    <source>
        <dbReference type="ARBA" id="ARBA00022598"/>
    </source>
</evidence>
<dbReference type="InterPro" id="IPR042099">
    <property type="entry name" value="ANL_N_sf"/>
</dbReference>
<keyword evidence="7" id="KW-1185">Reference proteome</keyword>
<dbReference type="Pfam" id="PF00501">
    <property type="entry name" value="AMP-binding"/>
    <property type="match status" value="1"/>
</dbReference>
<dbReference type="InterPro" id="IPR045851">
    <property type="entry name" value="AMP-bd_C_sf"/>
</dbReference>
<dbReference type="Proteomes" id="UP000031563">
    <property type="component" value="Unassembled WGS sequence"/>
</dbReference>
<sequence>MRITATYHRHAQTDGQRPAIVTEEETLSYQNWAELVNQTAASFRKEQAVHRRVALFLPNGRLFLQLFAGAAAAGWAAIVGDMRWTAEEIKARLNEVAPDLVIADDGMKPFFEASGMPVIFASEVKDWLSEEEEEAKDEKNVPFYIGFTSGSTGKPKAFVRSHDSWVESFQCNKVELSMTEKEHVLIPGSFVNSTFLYGALSTLFLGGTLYVLKKFSPDRFMHYFQHYPITAVYVVPTMLHALLKEGCSSDRAVSFISTGAKWQPQVKKDMHRHFPKARFYEFYGSSELSFVTVLQNEQQTERPDSVGKAFHNVEVKMVDEEGREVRAGEAGTLYVKSNMLFDGYLNNEEETNKVLQGEWATVHDIAKMDEDGYVYILGRKNDMILYGGINIYPQEIEKVLREFPGVEEAVVVGVKDEYWGEKVAACVKGNVSLHQLKQFCRSNLSPYKVPRLFRQVGSFPYTTGGKISRRDVKKQLEQEVSV</sequence>
<dbReference type="RefSeq" id="WP_039236094.1">
    <property type="nucleotide sequence ID" value="NZ_JWIR02000059.1"/>
</dbReference>
<evidence type="ECO:0000313" key="7">
    <source>
        <dbReference type="Proteomes" id="UP000031563"/>
    </source>
</evidence>
<dbReference type="PANTHER" id="PTHR43201">
    <property type="entry name" value="ACYL-COA SYNTHETASE"/>
    <property type="match status" value="1"/>
</dbReference>
<comment type="caution">
    <text evidence="6">The sequence shown here is derived from an EMBL/GenBank/DDBJ whole genome shotgun (WGS) entry which is preliminary data.</text>
</comment>
<comment type="similarity">
    <text evidence="1">Belongs to the ATP-dependent AMP-binding enzyme family.</text>
</comment>
<evidence type="ECO:0000256" key="3">
    <source>
        <dbReference type="SAM" id="Phobius"/>
    </source>
</evidence>
<keyword evidence="3" id="KW-0472">Membrane</keyword>
<dbReference type="GO" id="GO:0006631">
    <property type="term" value="P:fatty acid metabolic process"/>
    <property type="evidence" value="ECO:0007669"/>
    <property type="project" value="TreeGrafter"/>
</dbReference>
<dbReference type="NCBIfam" id="NF005797">
    <property type="entry name" value="PRK07638.1"/>
    <property type="match status" value="1"/>
</dbReference>
<dbReference type="PANTHER" id="PTHR43201:SF5">
    <property type="entry name" value="MEDIUM-CHAIN ACYL-COA LIGASE ACSF2, MITOCHONDRIAL"/>
    <property type="match status" value="1"/>
</dbReference>
<evidence type="ECO:0000259" key="4">
    <source>
        <dbReference type="Pfam" id="PF00501"/>
    </source>
</evidence>
<dbReference type="Gene3D" id="3.40.50.12780">
    <property type="entry name" value="N-terminal domain of ligase-like"/>
    <property type="match status" value="1"/>
</dbReference>
<dbReference type="PROSITE" id="PS00455">
    <property type="entry name" value="AMP_BINDING"/>
    <property type="match status" value="1"/>
</dbReference>
<dbReference type="OrthoDB" id="9757771at2"/>
<name>A0A0F5HM07_BACTR</name>
<dbReference type="InterPro" id="IPR025110">
    <property type="entry name" value="AMP-bd_C"/>
</dbReference>
<dbReference type="SUPFAM" id="SSF56801">
    <property type="entry name" value="Acetyl-CoA synthetase-like"/>
    <property type="match status" value="1"/>
</dbReference>
<dbReference type="Gene3D" id="3.30.300.30">
    <property type="match status" value="1"/>
</dbReference>
<keyword evidence="3" id="KW-0812">Transmembrane</keyword>
<dbReference type="InterPro" id="IPR000873">
    <property type="entry name" value="AMP-dep_synth/lig_dom"/>
</dbReference>
<feature type="domain" description="AMP-dependent synthetase/ligase" evidence="4">
    <location>
        <begin position="9"/>
        <end position="345"/>
    </location>
</feature>
<proteinExistence type="inferred from homology"/>
<organism evidence="6 7">
    <name type="scientific">Bacillus thermotolerans</name>
    <name type="common">Quasibacillus thermotolerans</name>
    <dbReference type="NCBI Taxonomy" id="1221996"/>
    <lineage>
        <taxon>Bacteria</taxon>
        <taxon>Bacillati</taxon>
        <taxon>Bacillota</taxon>
        <taxon>Bacilli</taxon>
        <taxon>Bacillales</taxon>
        <taxon>Bacillaceae</taxon>
        <taxon>Bacillus</taxon>
    </lineage>
</organism>
<gene>
    <name evidence="6" type="ORF">QY95_02996</name>
</gene>
<reference evidence="6" key="1">
    <citation type="submission" date="2015-02" db="EMBL/GenBank/DDBJ databases">
        <title>Genome Assembly of Bacillaceae bacterium MTCC 8252.</title>
        <authorList>
            <person name="Verma A."/>
            <person name="Khatri I."/>
            <person name="Mual P."/>
            <person name="Subramanian S."/>
            <person name="Krishnamurthi S."/>
        </authorList>
    </citation>
    <scope>NUCLEOTIDE SEQUENCE [LARGE SCALE GENOMIC DNA]</scope>
    <source>
        <strain evidence="6">MTCC 8252</strain>
    </source>
</reference>
<dbReference type="STRING" id="1221996.QY95_02996"/>
<keyword evidence="3" id="KW-1133">Transmembrane helix</keyword>
<dbReference type="EMBL" id="JWIR02000059">
    <property type="protein sequence ID" value="KKB36728.1"/>
    <property type="molecule type" value="Genomic_DNA"/>
</dbReference>
<dbReference type="InterPro" id="IPR020845">
    <property type="entry name" value="AMP-binding_CS"/>
</dbReference>
<protein>
    <submittedName>
        <fullName evidence="6">Long-chain-fatty-acid--CoA ligase</fullName>
    </submittedName>
</protein>
<evidence type="ECO:0000313" key="6">
    <source>
        <dbReference type="EMBL" id="KKB36728.1"/>
    </source>
</evidence>
<dbReference type="Pfam" id="PF13193">
    <property type="entry name" value="AMP-binding_C"/>
    <property type="match status" value="1"/>
</dbReference>
<feature type="domain" description="AMP-binding enzyme C-terminal" evidence="5">
    <location>
        <begin position="395"/>
        <end position="466"/>
    </location>
</feature>
<accession>A0A0F5HM07</accession>
<accession>A0A0F5HU10</accession>
<evidence type="ECO:0000256" key="1">
    <source>
        <dbReference type="ARBA" id="ARBA00006432"/>
    </source>
</evidence>
<feature type="transmembrane region" description="Helical" evidence="3">
    <location>
        <begin position="194"/>
        <end position="212"/>
    </location>
</feature>
<evidence type="ECO:0000259" key="5">
    <source>
        <dbReference type="Pfam" id="PF13193"/>
    </source>
</evidence>
<dbReference type="GO" id="GO:0031956">
    <property type="term" value="F:medium-chain fatty acid-CoA ligase activity"/>
    <property type="evidence" value="ECO:0007669"/>
    <property type="project" value="TreeGrafter"/>
</dbReference>
<keyword evidence="2 6" id="KW-0436">Ligase</keyword>
<dbReference type="AlphaFoldDB" id="A0A0F5HM07"/>